<evidence type="ECO:0000313" key="2">
    <source>
        <dbReference type="EMBL" id="KAJ8396059.1"/>
    </source>
</evidence>
<feature type="signal peptide" evidence="1">
    <location>
        <begin position="1"/>
        <end position="28"/>
    </location>
</feature>
<evidence type="ECO:0000313" key="3">
    <source>
        <dbReference type="Proteomes" id="UP001221898"/>
    </source>
</evidence>
<dbReference type="EMBL" id="JAINUG010000110">
    <property type="protein sequence ID" value="KAJ8396059.1"/>
    <property type="molecule type" value="Genomic_DNA"/>
</dbReference>
<sequence>MKGRWPWLTGQMMGLEAVVFMALQCAECPPPPAASDASSNPWPRRGDLISIAKLLETAPIRCGLLGQV</sequence>
<organism evidence="2 3">
    <name type="scientific">Aldrovandia affinis</name>
    <dbReference type="NCBI Taxonomy" id="143900"/>
    <lineage>
        <taxon>Eukaryota</taxon>
        <taxon>Metazoa</taxon>
        <taxon>Chordata</taxon>
        <taxon>Craniata</taxon>
        <taxon>Vertebrata</taxon>
        <taxon>Euteleostomi</taxon>
        <taxon>Actinopterygii</taxon>
        <taxon>Neopterygii</taxon>
        <taxon>Teleostei</taxon>
        <taxon>Notacanthiformes</taxon>
        <taxon>Halosauridae</taxon>
        <taxon>Aldrovandia</taxon>
    </lineage>
</organism>
<name>A0AAD7WHC4_9TELE</name>
<comment type="caution">
    <text evidence="2">The sequence shown here is derived from an EMBL/GenBank/DDBJ whole genome shotgun (WGS) entry which is preliminary data.</text>
</comment>
<accession>A0AAD7WHC4</accession>
<evidence type="ECO:0000256" key="1">
    <source>
        <dbReference type="SAM" id="SignalP"/>
    </source>
</evidence>
<protein>
    <recommendedName>
        <fullName evidence="4">Secreted protein</fullName>
    </recommendedName>
</protein>
<feature type="chain" id="PRO_5042211601" description="Secreted protein" evidence="1">
    <location>
        <begin position="29"/>
        <end position="68"/>
    </location>
</feature>
<gene>
    <name evidence="2" type="ORF">AAFF_G00025910</name>
</gene>
<keyword evidence="1" id="KW-0732">Signal</keyword>
<dbReference type="Proteomes" id="UP001221898">
    <property type="component" value="Unassembled WGS sequence"/>
</dbReference>
<evidence type="ECO:0008006" key="4">
    <source>
        <dbReference type="Google" id="ProtNLM"/>
    </source>
</evidence>
<keyword evidence="3" id="KW-1185">Reference proteome</keyword>
<reference evidence="2" key="1">
    <citation type="journal article" date="2023" name="Science">
        <title>Genome structures resolve the early diversification of teleost fishes.</title>
        <authorList>
            <person name="Parey E."/>
            <person name="Louis A."/>
            <person name="Montfort J."/>
            <person name="Bouchez O."/>
            <person name="Roques C."/>
            <person name="Iampietro C."/>
            <person name="Lluch J."/>
            <person name="Castinel A."/>
            <person name="Donnadieu C."/>
            <person name="Desvignes T."/>
            <person name="Floi Bucao C."/>
            <person name="Jouanno E."/>
            <person name="Wen M."/>
            <person name="Mejri S."/>
            <person name="Dirks R."/>
            <person name="Jansen H."/>
            <person name="Henkel C."/>
            <person name="Chen W.J."/>
            <person name="Zahm M."/>
            <person name="Cabau C."/>
            <person name="Klopp C."/>
            <person name="Thompson A.W."/>
            <person name="Robinson-Rechavi M."/>
            <person name="Braasch I."/>
            <person name="Lecointre G."/>
            <person name="Bobe J."/>
            <person name="Postlethwait J.H."/>
            <person name="Berthelot C."/>
            <person name="Roest Crollius H."/>
            <person name="Guiguen Y."/>
        </authorList>
    </citation>
    <scope>NUCLEOTIDE SEQUENCE</scope>
    <source>
        <strain evidence="2">NC1722</strain>
    </source>
</reference>
<proteinExistence type="predicted"/>
<dbReference type="AlphaFoldDB" id="A0AAD7WHC4"/>